<protein>
    <submittedName>
        <fullName evidence="1">Zinc-binding dehydrogenase</fullName>
    </submittedName>
</protein>
<dbReference type="PANTHER" id="PTHR11695:SF294">
    <property type="entry name" value="RETICULON-4-INTERACTING PROTEIN 1, MITOCHONDRIAL"/>
    <property type="match status" value="1"/>
</dbReference>
<dbReference type="Proteomes" id="UP001596058">
    <property type="component" value="Unassembled WGS sequence"/>
</dbReference>
<dbReference type="PANTHER" id="PTHR11695">
    <property type="entry name" value="ALCOHOL DEHYDROGENASE RELATED"/>
    <property type="match status" value="1"/>
</dbReference>
<name>A0ABW1CXK5_9ACTN</name>
<evidence type="ECO:0000313" key="1">
    <source>
        <dbReference type="EMBL" id="MFC5830353.1"/>
    </source>
</evidence>
<dbReference type="SUPFAM" id="SSF51735">
    <property type="entry name" value="NAD(P)-binding Rossmann-fold domains"/>
    <property type="match status" value="1"/>
</dbReference>
<organism evidence="1 2">
    <name type="scientific">Nonomuraea insulae</name>
    <dbReference type="NCBI Taxonomy" id="1616787"/>
    <lineage>
        <taxon>Bacteria</taxon>
        <taxon>Bacillati</taxon>
        <taxon>Actinomycetota</taxon>
        <taxon>Actinomycetes</taxon>
        <taxon>Streptosporangiales</taxon>
        <taxon>Streptosporangiaceae</taxon>
        <taxon>Nonomuraea</taxon>
    </lineage>
</organism>
<reference evidence="2" key="1">
    <citation type="journal article" date="2019" name="Int. J. Syst. Evol. Microbiol.">
        <title>The Global Catalogue of Microorganisms (GCM) 10K type strain sequencing project: providing services to taxonomists for standard genome sequencing and annotation.</title>
        <authorList>
            <consortium name="The Broad Institute Genomics Platform"/>
            <consortium name="The Broad Institute Genome Sequencing Center for Infectious Disease"/>
            <person name="Wu L."/>
            <person name="Ma J."/>
        </authorList>
    </citation>
    <scope>NUCLEOTIDE SEQUENCE [LARGE SCALE GENOMIC DNA]</scope>
    <source>
        <strain evidence="2">CCUG 53903</strain>
    </source>
</reference>
<sequence length="154" mass="15761">MRFAQLAVMGGVAVVGIASEAKGAFLESLGATAVAYDRGGVGRRIEELLPAGADAVLDLVGDDALESVTAVVTARTLVTTVAGEEVAARFKACPLRRANSTATLTALADLVMNGKLDPCVRRVFPLAEAGDALALVESGHVTGKVVLDVTTGRR</sequence>
<keyword evidence="2" id="KW-1185">Reference proteome</keyword>
<dbReference type="Gene3D" id="3.40.50.720">
    <property type="entry name" value="NAD(P)-binding Rossmann-like Domain"/>
    <property type="match status" value="1"/>
</dbReference>
<dbReference type="Pfam" id="PF13602">
    <property type="entry name" value="ADH_zinc_N_2"/>
    <property type="match status" value="1"/>
</dbReference>
<dbReference type="EMBL" id="JBHSPA010000054">
    <property type="protein sequence ID" value="MFC5830353.1"/>
    <property type="molecule type" value="Genomic_DNA"/>
</dbReference>
<comment type="caution">
    <text evidence="1">The sequence shown here is derived from an EMBL/GenBank/DDBJ whole genome shotgun (WGS) entry which is preliminary data.</text>
</comment>
<gene>
    <name evidence="1" type="ORF">ACFPZ3_41410</name>
</gene>
<evidence type="ECO:0000313" key="2">
    <source>
        <dbReference type="Proteomes" id="UP001596058"/>
    </source>
</evidence>
<dbReference type="Gene3D" id="3.90.180.10">
    <property type="entry name" value="Medium-chain alcohol dehydrogenases, catalytic domain"/>
    <property type="match status" value="1"/>
</dbReference>
<dbReference type="RefSeq" id="WP_379519841.1">
    <property type="nucleotide sequence ID" value="NZ_JBHSPA010000054.1"/>
</dbReference>
<dbReference type="InterPro" id="IPR036291">
    <property type="entry name" value="NAD(P)-bd_dom_sf"/>
</dbReference>
<accession>A0ABW1CXK5</accession>
<dbReference type="InterPro" id="IPR050700">
    <property type="entry name" value="YIM1/Zinc_Alcohol_DH_Fams"/>
</dbReference>
<proteinExistence type="predicted"/>